<dbReference type="Pfam" id="PF25788">
    <property type="entry name" value="Ig_Rha78A_N"/>
    <property type="match status" value="1"/>
</dbReference>
<protein>
    <recommendedName>
        <fullName evidence="2">alpha-L-rhamnosidase</fullName>
        <ecNumber evidence="2">3.2.1.40</ecNumber>
    </recommendedName>
</protein>
<dbReference type="InterPro" id="IPR008902">
    <property type="entry name" value="Rhamnosid_concanavalin"/>
</dbReference>
<dbReference type="Gene3D" id="2.60.420.10">
    <property type="entry name" value="Maltose phosphorylase, domain 3"/>
    <property type="match status" value="1"/>
</dbReference>
<feature type="domain" description="Alpha-L-rhamnosidase concanavalin-like" evidence="4">
    <location>
        <begin position="331"/>
        <end position="422"/>
    </location>
</feature>
<accession>A0A6L6LP93</accession>
<dbReference type="RefSeq" id="WP_172726033.1">
    <property type="nucleotide sequence ID" value="NZ_WMZN01000007.1"/>
</dbReference>
<evidence type="ECO:0000259" key="6">
    <source>
        <dbReference type="Pfam" id="PF17389"/>
    </source>
</evidence>
<evidence type="ECO:0000313" key="9">
    <source>
        <dbReference type="Proteomes" id="UP000472755"/>
    </source>
</evidence>
<reference evidence="8 9" key="1">
    <citation type="journal article" date="2019" name="Nat. Med.">
        <title>A library of human gut bacterial isolates paired with longitudinal multiomics data enables mechanistic microbiome research.</title>
        <authorList>
            <person name="Poyet M."/>
            <person name="Groussin M."/>
            <person name="Gibbons S.M."/>
            <person name="Avila-Pacheco J."/>
            <person name="Jiang X."/>
            <person name="Kearney S.M."/>
            <person name="Perrotta A.R."/>
            <person name="Berdy B."/>
            <person name="Zhao S."/>
            <person name="Lieberman T.D."/>
            <person name="Swanson P.K."/>
            <person name="Smith M."/>
            <person name="Roesemann S."/>
            <person name="Alexander J.E."/>
            <person name="Rich S.A."/>
            <person name="Livny J."/>
            <person name="Vlamakis H."/>
            <person name="Clish C."/>
            <person name="Bullock K."/>
            <person name="Deik A."/>
            <person name="Scott J."/>
            <person name="Pierce K.A."/>
            <person name="Xavier R.J."/>
            <person name="Alm E.J."/>
        </authorList>
    </citation>
    <scope>NUCLEOTIDE SEQUENCE [LARGE SCALE GENOMIC DNA]</scope>
    <source>
        <strain evidence="8 9">BIOML-A4</strain>
    </source>
</reference>
<dbReference type="InterPro" id="IPR013737">
    <property type="entry name" value="Bac_rhamnosid_N"/>
</dbReference>
<evidence type="ECO:0000256" key="1">
    <source>
        <dbReference type="ARBA" id="ARBA00001445"/>
    </source>
</evidence>
<dbReference type="Pfam" id="PF08531">
    <property type="entry name" value="Bac_rhamnosid_N"/>
    <property type="match status" value="1"/>
</dbReference>
<dbReference type="Pfam" id="PF17390">
    <property type="entry name" value="Bac_rhamnosid_C"/>
    <property type="match status" value="1"/>
</dbReference>
<dbReference type="GO" id="GO:0005975">
    <property type="term" value="P:carbohydrate metabolic process"/>
    <property type="evidence" value="ECO:0007669"/>
    <property type="project" value="InterPro"/>
</dbReference>
<dbReference type="InterPro" id="IPR008928">
    <property type="entry name" value="6-hairpin_glycosidase_sf"/>
</dbReference>
<comment type="catalytic activity">
    <reaction evidence="1">
        <text>Hydrolysis of terminal non-reducing alpha-L-rhamnose residues in alpha-L-rhamnosides.</text>
        <dbReference type="EC" id="3.2.1.40"/>
    </reaction>
</comment>
<dbReference type="AlphaFoldDB" id="A0A6L6LP93"/>
<feature type="domain" description="Alpha-L-rhamnosidase C-terminal" evidence="7">
    <location>
        <begin position="804"/>
        <end position="863"/>
    </location>
</feature>
<dbReference type="SUPFAM" id="SSF48208">
    <property type="entry name" value="Six-hairpin glycosidases"/>
    <property type="match status" value="1"/>
</dbReference>
<evidence type="ECO:0000259" key="7">
    <source>
        <dbReference type="Pfam" id="PF17390"/>
    </source>
</evidence>
<gene>
    <name evidence="8" type="ORF">GMD59_05105</name>
</gene>
<evidence type="ECO:0000259" key="5">
    <source>
        <dbReference type="Pfam" id="PF08531"/>
    </source>
</evidence>
<evidence type="ECO:0000256" key="2">
    <source>
        <dbReference type="ARBA" id="ARBA00012652"/>
    </source>
</evidence>
<evidence type="ECO:0000256" key="3">
    <source>
        <dbReference type="ARBA" id="ARBA00022801"/>
    </source>
</evidence>
<dbReference type="GO" id="GO:0030596">
    <property type="term" value="F:alpha-L-rhamnosidase activity"/>
    <property type="evidence" value="ECO:0007669"/>
    <property type="project" value="UniProtKB-EC"/>
</dbReference>
<dbReference type="Gene3D" id="1.50.10.10">
    <property type="match status" value="1"/>
</dbReference>
<dbReference type="InterPro" id="IPR016007">
    <property type="entry name" value="Alpha_rhamnosid"/>
</dbReference>
<evidence type="ECO:0000313" key="8">
    <source>
        <dbReference type="EMBL" id="MTS26663.1"/>
    </source>
</evidence>
<dbReference type="InterPro" id="IPR035396">
    <property type="entry name" value="Bac_rhamnosid6H"/>
</dbReference>
<dbReference type="PANTHER" id="PTHR33307:SF6">
    <property type="entry name" value="ALPHA-RHAMNOSIDASE (EUROFUNG)-RELATED"/>
    <property type="match status" value="1"/>
</dbReference>
<keyword evidence="3" id="KW-0378">Hydrolase</keyword>
<name>A0A6L6LP93_9FIRM</name>
<dbReference type="PANTHER" id="PTHR33307">
    <property type="entry name" value="ALPHA-RHAMNOSIDASE (EUROFUNG)"/>
    <property type="match status" value="1"/>
</dbReference>
<dbReference type="SUPFAM" id="SSF49785">
    <property type="entry name" value="Galactose-binding domain-like"/>
    <property type="match status" value="1"/>
</dbReference>
<dbReference type="EC" id="3.2.1.40" evidence="2"/>
<dbReference type="Gene3D" id="2.60.120.260">
    <property type="entry name" value="Galactose-binding domain-like"/>
    <property type="match status" value="2"/>
</dbReference>
<evidence type="ECO:0000259" key="4">
    <source>
        <dbReference type="Pfam" id="PF05592"/>
    </source>
</evidence>
<dbReference type="EMBL" id="WMZU01000005">
    <property type="protein sequence ID" value="MTS26663.1"/>
    <property type="molecule type" value="Genomic_DNA"/>
</dbReference>
<feature type="domain" description="Bacterial alpha-L-rhamnosidase N-terminal" evidence="5">
    <location>
        <begin position="168"/>
        <end position="317"/>
    </location>
</feature>
<dbReference type="InterPro" id="IPR035398">
    <property type="entry name" value="Bac_rhamnosid_C"/>
</dbReference>
<dbReference type="Proteomes" id="UP000472755">
    <property type="component" value="Unassembled WGS sequence"/>
</dbReference>
<sequence length="870" mass="94877">MQAIHMKTNHLTAPRGIDAGPLFLSWQCSGGVYQTAYEIELDADGETVWQSGKVSSDSMHAEAPAVNGSRVRGRWRVRLWDENNVPGAWNEAVFETGLSRSDWQGVWACPETEDEDISGDDAINAFARPNWERKQAEQEVSGKGAARPYQPHRPASYLRRVFTAPAGSARLYITAIGLYAAWLNGVRVGDMVLAPGSFTGDKHLGVQTYDVTGLMRAGENELLIALGDGWHRSTSGVDGCRNLFGDTLGVLFQLEVDGRAVCVSDGAMQATQKGPIRQNDLQQGEVYDARLEGELTGWHSVKTAANTLLLTGMNTVPIREQEAFPGRLFTAPNGETVVDFGQNLAGYVEMTLTAHAGQKVKLTCGETLDENGNFTQENFQDRARHSEGGTAQLLELICKEGANHFKPSFTIMGFRYAKVETDADLSGAVFTAHAVYSDMAVTGEFTCGSSAVNQLVQNSIWSQKGNFCDIPTDCPTRERAGWTGDMGVFIDTGLTLMDCYPVVEKWLEECRLNQYPDGRMANIAPPNGRPSFMTPMLCMSAGWGDAAILVPFALYRRTGDRKILADNYEMMQKWYAFLLGRAQQTTDEQQTGEYAKYTVLNGLDYGEWCEPGVTPQQAMMNPRKSVGTAYLAYSGRVLAQVADALGKAEDAARYRDIADKAKKAYRAAFTENGAIHSDRQCEYVRAIQFALLDEGESQAAADALNALVAQNGCHLNTGFLSTPFLCGVLARYGHVDTAYRLLLQPDAPGWLYAVSKGATTVWETWTGIDDAGCPHDSLNHYSYGAICGWLFGGVCGIRLAGGALTIAPTPHKSLGHAKAVYRSPVGTIESGWRYDGDTVVYTFTIPANMTANVTLPDGRKLLLQPGTHTV</sequence>
<dbReference type="Pfam" id="PF05592">
    <property type="entry name" value="Bac_rhamnosid"/>
    <property type="match status" value="1"/>
</dbReference>
<organism evidence="8 9">
    <name type="scientific">Ruthenibacterium lactatiformans</name>
    <dbReference type="NCBI Taxonomy" id="1550024"/>
    <lineage>
        <taxon>Bacteria</taxon>
        <taxon>Bacillati</taxon>
        <taxon>Bacillota</taxon>
        <taxon>Clostridia</taxon>
        <taxon>Eubacteriales</taxon>
        <taxon>Oscillospiraceae</taxon>
        <taxon>Ruthenibacterium</taxon>
    </lineage>
</organism>
<dbReference type="InterPro" id="IPR013783">
    <property type="entry name" value="Ig-like_fold"/>
</dbReference>
<dbReference type="Gene3D" id="2.60.40.10">
    <property type="entry name" value="Immunoglobulins"/>
    <property type="match status" value="1"/>
</dbReference>
<dbReference type="InterPro" id="IPR012341">
    <property type="entry name" value="6hp_glycosidase-like_sf"/>
</dbReference>
<feature type="domain" description="Alpha-L-rhamnosidase six-hairpin glycosidase" evidence="6">
    <location>
        <begin position="442"/>
        <end position="792"/>
    </location>
</feature>
<dbReference type="Pfam" id="PF17389">
    <property type="entry name" value="Bac_rhamnosid6H"/>
    <property type="match status" value="1"/>
</dbReference>
<proteinExistence type="predicted"/>
<comment type="caution">
    <text evidence="8">The sequence shown here is derived from an EMBL/GenBank/DDBJ whole genome shotgun (WGS) entry which is preliminary data.</text>
</comment>
<dbReference type="InterPro" id="IPR008979">
    <property type="entry name" value="Galactose-bd-like_sf"/>
</dbReference>